<evidence type="ECO:0000313" key="4">
    <source>
        <dbReference type="RefSeq" id="XP_026494876.1"/>
    </source>
</evidence>
<dbReference type="Gene3D" id="2.120.10.80">
    <property type="entry name" value="Kelch-type beta propeller"/>
    <property type="match status" value="2"/>
</dbReference>
<evidence type="ECO:0000313" key="3">
    <source>
        <dbReference type="Proteomes" id="UP001652626"/>
    </source>
</evidence>
<keyword evidence="2" id="KW-0677">Repeat</keyword>
<dbReference type="OrthoDB" id="7676067at2759"/>
<gene>
    <name evidence="4" type="primary">Slim</name>
</gene>
<proteinExistence type="predicted"/>
<protein>
    <submittedName>
        <fullName evidence="4">Kelch domain-containing protein 10 homolog</fullName>
    </submittedName>
</protein>
<dbReference type="OMA" id="IHKHYLY"/>
<dbReference type="SUPFAM" id="SSF117281">
    <property type="entry name" value="Kelch motif"/>
    <property type="match status" value="1"/>
</dbReference>
<dbReference type="PANTHER" id="PTHR46428">
    <property type="entry name" value="KELCH DOMAIN-CONTAINING PROTEIN 10"/>
    <property type="match status" value="1"/>
</dbReference>
<evidence type="ECO:0000256" key="1">
    <source>
        <dbReference type="ARBA" id="ARBA00022441"/>
    </source>
</evidence>
<keyword evidence="1" id="KW-0880">Kelch repeat</keyword>
<keyword evidence="3" id="KW-1185">Reference proteome</keyword>
<name>A0A8B8IFE6_VANTA</name>
<dbReference type="InterPro" id="IPR052125">
    <property type="entry name" value="KLHDC10"/>
</dbReference>
<dbReference type="GO" id="GO:0032874">
    <property type="term" value="P:positive regulation of stress-activated MAPK cascade"/>
    <property type="evidence" value="ECO:0007669"/>
    <property type="project" value="TreeGrafter"/>
</dbReference>
<reference evidence="4" key="1">
    <citation type="submission" date="2025-08" db="UniProtKB">
        <authorList>
            <consortium name="RefSeq"/>
        </authorList>
    </citation>
    <scope>IDENTIFICATION</scope>
    <source>
        <tissue evidence="4">Whole body</tissue>
    </source>
</reference>
<accession>A0A8B8IFE6</accession>
<dbReference type="AlphaFoldDB" id="A0A8B8IFE6"/>
<dbReference type="InterPro" id="IPR015915">
    <property type="entry name" value="Kelch-typ_b-propeller"/>
</dbReference>
<sequence>MSSKAKDYIFEPFKVTEVKYRGFASPRPRSGHRIACDDVNVYCFGGYNPYLPLNTIQRNNPTWTPAMPLFKELWSFSISTKKWKQHKVTENMPEELASNAMCMNGRFLMIFGGTGAPFGTKCSNDVITWRTCDGDAKLQILDVTGPKPPGQYGQSILCHDGHFYTVGGTNGFAYNCDIYRLDLRTMIWEPVFIGTGQEGEPLGRYRHEVVRVGNKLYIIGGGTGELAFELMDIPMYDLETNTWTKLVPKADDSMMDTVVPLGRKCHSAVQIDTLSGVQVFVAGGTDGQAVFDDIWRLNVSDMQWHLMQKTVLPHQLYFHSSTVTSYGCMYVFGGIEPKDNETRRNNILYKVWLCIPKLSEICWEALLSFHPSIDHVDRSSLLDVGVPLHFVDRVHPQLK</sequence>
<dbReference type="RefSeq" id="XP_026494876.1">
    <property type="nucleotide sequence ID" value="XM_026639091.2"/>
</dbReference>
<dbReference type="Proteomes" id="UP001652626">
    <property type="component" value="Chromosome 8"/>
</dbReference>
<organism evidence="3 4">
    <name type="scientific">Vanessa tameamea</name>
    <name type="common">Kamehameha butterfly</name>
    <dbReference type="NCBI Taxonomy" id="334116"/>
    <lineage>
        <taxon>Eukaryota</taxon>
        <taxon>Metazoa</taxon>
        <taxon>Ecdysozoa</taxon>
        <taxon>Arthropoda</taxon>
        <taxon>Hexapoda</taxon>
        <taxon>Insecta</taxon>
        <taxon>Pterygota</taxon>
        <taxon>Neoptera</taxon>
        <taxon>Endopterygota</taxon>
        <taxon>Lepidoptera</taxon>
        <taxon>Glossata</taxon>
        <taxon>Ditrysia</taxon>
        <taxon>Papilionoidea</taxon>
        <taxon>Nymphalidae</taxon>
        <taxon>Nymphalinae</taxon>
        <taxon>Vanessa</taxon>
    </lineage>
</organism>
<dbReference type="Pfam" id="PF24681">
    <property type="entry name" value="Kelch_KLHDC2_KLHL20_DRC7"/>
    <property type="match status" value="1"/>
</dbReference>
<dbReference type="PANTHER" id="PTHR46428:SF1">
    <property type="entry name" value="KELCH DOMAIN-CONTAINING PROTEIN 10"/>
    <property type="match status" value="1"/>
</dbReference>
<evidence type="ECO:0000256" key="2">
    <source>
        <dbReference type="ARBA" id="ARBA00022737"/>
    </source>
</evidence>